<dbReference type="AlphaFoldDB" id="A0A0A9BWI0"/>
<reference evidence="2" key="2">
    <citation type="journal article" date="2015" name="Data Brief">
        <title>Shoot transcriptome of the giant reed, Arundo donax.</title>
        <authorList>
            <person name="Barrero R.A."/>
            <person name="Guerrero F.D."/>
            <person name="Moolhuijzen P."/>
            <person name="Goolsby J.A."/>
            <person name="Tidwell J."/>
            <person name="Bellgard S.E."/>
            <person name="Bellgard M.I."/>
        </authorList>
    </citation>
    <scope>NUCLEOTIDE SEQUENCE</scope>
    <source>
        <tissue evidence="2">Shoot tissue taken approximately 20 cm above the soil surface</tissue>
    </source>
</reference>
<reference evidence="2" key="1">
    <citation type="submission" date="2014-09" db="EMBL/GenBank/DDBJ databases">
        <authorList>
            <person name="Magalhaes I.L.F."/>
            <person name="Oliveira U."/>
            <person name="Santos F.R."/>
            <person name="Vidigal T.H.D.A."/>
            <person name="Brescovit A.D."/>
            <person name="Santos A.J."/>
        </authorList>
    </citation>
    <scope>NUCLEOTIDE SEQUENCE</scope>
    <source>
        <tissue evidence="2">Shoot tissue taken approximately 20 cm above the soil surface</tissue>
    </source>
</reference>
<keyword evidence="1" id="KW-0472">Membrane</keyword>
<evidence type="ECO:0000313" key="2">
    <source>
        <dbReference type="EMBL" id="JAD68434.1"/>
    </source>
</evidence>
<sequence>MTTHGLDWSLGIMPTLASSPSHRYLGAKPFTCSSPYMVPHSQVSPILHHLSISSQILPCITIFHFVNLITTLRVLFYIIFLLITNSCMMLLFIYDYLKSINK</sequence>
<evidence type="ECO:0000256" key="1">
    <source>
        <dbReference type="SAM" id="Phobius"/>
    </source>
</evidence>
<proteinExistence type="predicted"/>
<feature type="transmembrane region" description="Helical" evidence="1">
    <location>
        <begin position="46"/>
        <end position="67"/>
    </location>
</feature>
<feature type="transmembrane region" description="Helical" evidence="1">
    <location>
        <begin position="74"/>
        <end position="94"/>
    </location>
</feature>
<keyword evidence="1" id="KW-1133">Transmembrane helix</keyword>
<keyword evidence="1" id="KW-0812">Transmembrane</keyword>
<protein>
    <submittedName>
        <fullName evidence="2">Uncharacterized protein</fullName>
    </submittedName>
</protein>
<name>A0A0A9BWI0_ARUDO</name>
<organism evidence="2">
    <name type="scientific">Arundo donax</name>
    <name type="common">Giant reed</name>
    <name type="synonym">Donax arundinaceus</name>
    <dbReference type="NCBI Taxonomy" id="35708"/>
    <lineage>
        <taxon>Eukaryota</taxon>
        <taxon>Viridiplantae</taxon>
        <taxon>Streptophyta</taxon>
        <taxon>Embryophyta</taxon>
        <taxon>Tracheophyta</taxon>
        <taxon>Spermatophyta</taxon>
        <taxon>Magnoliopsida</taxon>
        <taxon>Liliopsida</taxon>
        <taxon>Poales</taxon>
        <taxon>Poaceae</taxon>
        <taxon>PACMAD clade</taxon>
        <taxon>Arundinoideae</taxon>
        <taxon>Arundineae</taxon>
        <taxon>Arundo</taxon>
    </lineage>
</organism>
<accession>A0A0A9BWI0</accession>
<dbReference type="EMBL" id="GBRH01229461">
    <property type="protein sequence ID" value="JAD68434.1"/>
    <property type="molecule type" value="Transcribed_RNA"/>
</dbReference>